<sequence length="661" mass="76194">MKFNKLTIENYKSFQFPTVFNFPQSSEGKSIFLVGGMNGAGKTSIMEAINVCLYGAKPDWLYKYINRKELSKGNAYVSFELELETGEHETIVIHRSWSAGVTETPRYKDLEEKLVVVKDGKRVSVQNKEMWQDFINATIPKSITQFFFFDGEKIQEIAADDHSEVRLQTSLEAALGIQYISRLANDILYLKQEERKGFVEISDEDIEYKESELKKEQRKHHSKKQERDDLSQELENFKSEKEEAQERFKAIFSIDAESTEIVKQKEKKRIQLSNKSNQLENQIKVLNDQFLPWAIAGKLFDSVKKQIEAERESQKQNALSANAQDLAKQIVDKLELPEPIIEHPLTTEQKAKLEKRVLDILQQNKSAGDIKKILNLSERDAAKVLNRIEEIEQSDVLQLEQLLKEKEELDFEIRSIEASLSSTASESERELFDTLQNTIESCQTQIGRISVRLSNVNEEIVVIETRIKDIELEINKLYEKHNVSKERADFIQECDTIANLLNTYIVKLRKNKVKVLQEKTLEMYKMLSSKSGLIKDLEINDKTYEIIIRDRSGHEMKKSGLSAGEKEVFAVSLLWGLAQTSQLNLPLIIDTPLSRLDSIHRDNIVNHYFPNAAEQVIILSTDTEVDSNYFKNLEPHLTGAARLEFSHINEITSIKEGYFWN</sequence>
<dbReference type="EMBL" id="JBHSYQ010000003">
    <property type="protein sequence ID" value="MFC6997730.1"/>
    <property type="molecule type" value="Genomic_DNA"/>
</dbReference>
<dbReference type="SUPFAM" id="SSF52540">
    <property type="entry name" value="P-loop containing nucleoside triphosphate hydrolases"/>
    <property type="match status" value="2"/>
</dbReference>
<accession>A0ABW2DJA4</accession>
<proteinExistence type="predicted"/>
<dbReference type="RefSeq" id="WP_066618669.1">
    <property type="nucleotide sequence ID" value="NZ_JBHSYQ010000003.1"/>
</dbReference>
<dbReference type="PANTHER" id="PTHR32114">
    <property type="entry name" value="ABC TRANSPORTER ABCH.3"/>
    <property type="match status" value="1"/>
</dbReference>
<feature type="coiled-coil region" evidence="1">
    <location>
        <begin position="453"/>
        <end position="487"/>
    </location>
</feature>
<feature type="region of interest" description="Disordered" evidence="2">
    <location>
        <begin position="212"/>
        <end position="231"/>
    </location>
</feature>
<organism evidence="4 5">
    <name type="scientific">Rufibacter roseus</name>
    <dbReference type="NCBI Taxonomy" id="1567108"/>
    <lineage>
        <taxon>Bacteria</taxon>
        <taxon>Pseudomonadati</taxon>
        <taxon>Bacteroidota</taxon>
        <taxon>Cytophagia</taxon>
        <taxon>Cytophagales</taxon>
        <taxon>Hymenobacteraceae</taxon>
        <taxon>Rufibacter</taxon>
    </lineage>
</organism>
<gene>
    <name evidence="4" type="primary">dndD</name>
    <name evidence="4" type="ORF">ACFQHR_08835</name>
</gene>
<evidence type="ECO:0000259" key="3">
    <source>
        <dbReference type="Pfam" id="PF13514"/>
    </source>
</evidence>
<comment type="caution">
    <text evidence="4">The sequence shown here is derived from an EMBL/GenBank/DDBJ whole genome shotgun (WGS) entry which is preliminary data.</text>
</comment>
<name>A0ABW2DJA4_9BACT</name>
<protein>
    <submittedName>
        <fullName evidence="4">DNA sulfur modification protein DndD</fullName>
    </submittedName>
</protein>
<dbReference type="InterPro" id="IPR027417">
    <property type="entry name" value="P-loop_NTPase"/>
</dbReference>
<dbReference type="Proteomes" id="UP001596405">
    <property type="component" value="Unassembled WGS sequence"/>
</dbReference>
<reference evidence="5" key="1">
    <citation type="journal article" date="2019" name="Int. J. Syst. Evol. Microbiol.">
        <title>The Global Catalogue of Microorganisms (GCM) 10K type strain sequencing project: providing services to taxonomists for standard genome sequencing and annotation.</title>
        <authorList>
            <consortium name="The Broad Institute Genomics Platform"/>
            <consortium name="The Broad Institute Genome Sequencing Center for Infectious Disease"/>
            <person name="Wu L."/>
            <person name="Ma J."/>
        </authorList>
    </citation>
    <scope>NUCLEOTIDE SEQUENCE [LARGE SCALE GENOMIC DNA]</scope>
    <source>
        <strain evidence="5">CGMCC 4.7393</strain>
    </source>
</reference>
<keyword evidence="5" id="KW-1185">Reference proteome</keyword>
<dbReference type="NCBIfam" id="TIGR03185">
    <property type="entry name" value="DNA_S_dndD"/>
    <property type="match status" value="1"/>
</dbReference>
<evidence type="ECO:0000256" key="2">
    <source>
        <dbReference type="SAM" id="MobiDB-lite"/>
    </source>
</evidence>
<dbReference type="InterPro" id="IPR017599">
    <property type="entry name" value="DNA_S_DndD"/>
</dbReference>
<evidence type="ECO:0000256" key="1">
    <source>
        <dbReference type="SAM" id="Coils"/>
    </source>
</evidence>
<feature type="coiled-coil region" evidence="1">
    <location>
        <begin position="374"/>
        <end position="419"/>
    </location>
</feature>
<dbReference type="InterPro" id="IPR038734">
    <property type="entry name" value="YhaN_AAA"/>
</dbReference>
<keyword evidence="1" id="KW-0175">Coiled coil</keyword>
<evidence type="ECO:0000313" key="4">
    <source>
        <dbReference type="EMBL" id="MFC6997730.1"/>
    </source>
</evidence>
<dbReference type="PANTHER" id="PTHR32114:SF2">
    <property type="entry name" value="ABC TRANSPORTER ABCH.3"/>
    <property type="match status" value="1"/>
</dbReference>
<evidence type="ECO:0000313" key="5">
    <source>
        <dbReference type="Proteomes" id="UP001596405"/>
    </source>
</evidence>
<dbReference type="Pfam" id="PF13514">
    <property type="entry name" value="AAA_27"/>
    <property type="match status" value="1"/>
</dbReference>
<dbReference type="Gene3D" id="3.40.50.300">
    <property type="entry name" value="P-loop containing nucleotide triphosphate hydrolases"/>
    <property type="match status" value="2"/>
</dbReference>
<feature type="domain" description="YhaN AAA" evidence="3">
    <location>
        <begin position="1"/>
        <end position="64"/>
    </location>
</feature>